<dbReference type="eggNOG" id="COG3419">
    <property type="taxonomic scope" value="Bacteria"/>
</dbReference>
<evidence type="ECO:0000313" key="2">
    <source>
        <dbReference type="Proteomes" id="UP000013049"/>
    </source>
</evidence>
<evidence type="ECO:0000313" key="1">
    <source>
        <dbReference type="EMBL" id="ENU93112.1"/>
    </source>
</evidence>
<dbReference type="Proteomes" id="UP000013049">
    <property type="component" value="Unassembled WGS sequence"/>
</dbReference>
<evidence type="ECO:0008006" key="3">
    <source>
        <dbReference type="Google" id="ProtNLM"/>
    </source>
</evidence>
<dbReference type="HOGENOM" id="CLU_004937_0_0_6"/>
<name>N8WCX9_9GAMM</name>
<dbReference type="EMBL" id="APPC01000015">
    <property type="protein sequence ID" value="ENU93112.1"/>
    <property type="molecule type" value="Genomic_DNA"/>
</dbReference>
<accession>N8WCX9</accession>
<dbReference type="PATRIC" id="fig|1217712.3.peg.1108"/>
<dbReference type="SUPFAM" id="SSF53300">
    <property type="entry name" value="vWA-like"/>
    <property type="match status" value="1"/>
</dbReference>
<sequence length="1371" mass="148304">MKKLEIEKVSQDDAQLVQGKEWANQFKVSTVAAAITSLICASVPSYAADLEIYKIPEDSVGSTTLMLMLDTSGSMAWNMGNTNTASAGNSRLDILKKGLNDVLQGTASIPRVDDKIVMGLSDFSGDNGRILVPAKALSTLTGGRVVDSIYKKPLWQSYNRKVQTGTDWWGRPTYTKTLYYNACATWDINNDNCLSWSGETRTKPTGYTTSGYKTDTNTTCTYGDYSDCLSIWSERIKYRDETHRDTLLTAISNLKAGGGTPTPYAYAEAAAYMMGTNTLNMSVQRYFVRSNNNYVYCQQWDNNGACSGGWYGWSSGFSYPAGYTKGPSGIIDGYSGNYYIGPAATAYSGWTNSVDASKTSPASTAIHYDAPASITAQLGTSETARAKRECSGQGIYFLTDGEPEPNGTVPGTDGKSGTAYELMSRALGDKGDLFSCNNSQLGKRTPYKNRANSWTCIGNFAESLLTSTKNPVGLEIKTAVVGFSSSFSSNTNNDVNDAKDWGTIGKGKWYVGTNSQSVVDSINNFINEINKDIPSMSTGSSTVPMDTLNPEIIQPHAYFPQFEPKIKPEDSQQLWFGNVKKYYVVNNGVYSNASGGADYTVVKKSVLQDLTDIWAKSDVSYPDNTPIYKKGGLLSQQILGTQTTTTNGSTTTSTARRVLTDYVFDGTKSAEAQISRNFDLNQIRYTYTTDATTKTDTAAKVRGLMALLGYNISSDTETNGLNLANTTANLRQMGSVYHSLPVLLTQEGKAVASRNATTNKIQISTVGRKDYLMFGTTQGLLSIVDASSGVEKFSFVPSEMIEKQSETFRENAGNLVGGKNALYYGMDGEWTAHTVYVTKPDGTLTVNGAVRNIIGGTAEDKENLNGKQWVYGGMRMGGRSYYALDLTDIDNPKLKFHIDPSTGKVYSKANPAGKSFSQIENMAQSWSKPKLDYVNWKGKRKLVMFVGGGYDAGGDDGDGLKSNGIRTGYAGYENYNYNQTNKKGSGVYMFDANNGDLLWYADANADPDTPASGSGTSTTEAIPHLVNSDLKYSVVSEIKTVDRNNDGMVDHIYFGDLAGQAFRIDFARSPTKFTTQATKILDLHQTATAKIGKSPRFYLPPVFTAHHSSSRKEGADVVIATFVSGNKSSPLLATADSPLTTGQRDSDNLQYDGVYAIYDYDIHPDGTFFPNTNKGARTLAATDATTASTSQLKYISNSNIVRSDTDTTLVKGALANPSTGWGGWYYRFEKKFSETGTNRENASAAIIKGLTPLIAMEGSLYVTMYDASNNGTSSSCGAGVKGHSFTQRLCLPTGVCGQDANYIYNLGAGIVNLNVGSIDGGSTKSIIVPDPADIGAGCVGADCQASKKFLTAGGDLHFIPNRWYERYAKVD</sequence>
<protein>
    <recommendedName>
        <fullName evidence="3">PilC beta-propeller domain-containing protein</fullName>
    </recommendedName>
</protein>
<dbReference type="InterPro" id="IPR036465">
    <property type="entry name" value="vWFA_dom_sf"/>
</dbReference>
<organism evidence="1 2">
    <name type="scientific">Acinetobacter vivianii</name>
    <dbReference type="NCBI Taxonomy" id="1776742"/>
    <lineage>
        <taxon>Bacteria</taxon>
        <taxon>Pseudomonadati</taxon>
        <taxon>Pseudomonadota</taxon>
        <taxon>Gammaproteobacteria</taxon>
        <taxon>Moraxellales</taxon>
        <taxon>Moraxellaceae</taxon>
        <taxon>Acinetobacter</taxon>
    </lineage>
</organism>
<proteinExistence type="predicted"/>
<reference evidence="1 2" key="1">
    <citation type="submission" date="2013-02" db="EMBL/GenBank/DDBJ databases">
        <title>The Genome Sequence of Acinetobacter sp. NIPH 758.</title>
        <authorList>
            <consortium name="The Broad Institute Genome Sequencing Platform"/>
            <consortium name="The Broad Institute Genome Sequencing Center for Infectious Disease"/>
            <person name="Cerqueira G."/>
            <person name="Feldgarden M."/>
            <person name="Courvalin P."/>
            <person name="Perichon B."/>
            <person name="Grillot-Courvalin C."/>
            <person name="Clermont D."/>
            <person name="Rocha E."/>
            <person name="Yoon E.-J."/>
            <person name="Nemec A."/>
            <person name="Walker B."/>
            <person name="Young S.K."/>
            <person name="Zeng Q."/>
            <person name="Gargeya S."/>
            <person name="Fitzgerald M."/>
            <person name="Haas B."/>
            <person name="Abouelleil A."/>
            <person name="Alvarado L."/>
            <person name="Arachchi H.M."/>
            <person name="Berlin A.M."/>
            <person name="Chapman S.B."/>
            <person name="Dewar J."/>
            <person name="Goldberg J."/>
            <person name="Griggs A."/>
            <person name="Gujja S."/>
            <person name="Hansen M."/>
            <person name="Howarth C."/>
            <person name="Imamovic A."/>
            <person name="Larimer J."/>
            <person name="McCowan C."/>
            <person name="Murphy C."/>
            <person name="Neiman D."/>
            <person name="Pearson M."/>
            <person name="Priest M."/>
            <person name="Roberts A."/>
            <person name="Saif S."/>
            <person name="Shea T."/>
            <person name="Sisk P."/>
            <person name="Sykes S."/>
            <person name="Wortman J."/>
            <person name="Nusbaum C."/>
            <person name="Birren B."/>
        </authorList>
    </citation>
    <scope>NUCLEOTIDE SEQUENCE [LARGE SCALE GENOMIC DNA]</scope>
    <source>
        <strain evidence="1 2">NIPH 758</strain>
    </source>
</reference>
<comment type="caution">
    <text evidence="1">The sequence shown here is derived from an EMBL/GenBank/DDBJ whole genome shotgun (WGS) entry which is preliminary data.</text>
</comment>
<dbReference type="RefSeq" id="WP_004776017.1">
    <property type="nucleotide sequence ID" value="NZ_KB849368.1"/>
</dbReference>
<gene>
    <name evidence="1" type="ORF">F971_01152</name>
</gene>